<keyword evidence="3" id="KW-0067">ATP-binding</keyword>
<dbReference type="Pfam" id="PF02682">
    <property type="entry name" value="CT_C_D"/>
    <property type="match status" value="1"/>
</dbReference>
<dbReference type="EMBL" id="JAGGMQ010000001">
    <property type="protein sequence ID" value="MBP2166825.1"/>
    <property type="molecule type" value="Genomic_DNA"/>
</dbReference>
<feature type="domain" description="Carboxyltransferase" evidence="4">
    <location>
        <begin position="30"/>
        <end position="237"/>
    </location>
</feature>
<sequence>MSVNAEEKTDEAEFFAPDYETRKSGVLVKPRITPCGSSGFLFEAEGEMCLPTQEKIWKLTRSLLNQDFVLDAQAGMNNLLIITDGSLNAGDDLPAYLLNQWAELRPGWESHTALEIPVVYGGEYGCDLENLAAVHGMTPRDVATLHSAVEYVVFAPGTIPGFGYLFGLDPRLATPRRDVPVTRKANATLLIGGAQTNISPPKKAGRSENSVTGWHAIGHAPVVPDPFDLQRQPPELVSPGDRIRFLLTDVIA</sequence>
<evidence type="ECO:0000256" key="2">
    <source>
        <dbReference type="ARBA" id="ARBA00022801"/>
    </source>
</evidence>
<dbReference type="Gene3D" id="2.40.100.10">
    <property type="entry name" value="Cyclophilin-like"/>
    <property type="match status" value="1"/>
</dbReference>
<accession>A0ABS4P433</accession>
<evidence type="ECO:0000259" key="4">
    <source>
        <dbReference type="SMART" id="SM00796"/>
    </source>
</evidence>
<dbReference type="InterPro" id="IPR003833">
    <property type="entry name" value="CT_C_D"/>
</dbReference>
<evidence type="ECO:0000256" key="3">
    <source>
        <dbReference type="ARBA" id="ARBA00022840"/>
    </source>
</evidence>
<comment type="caution">
    <text evidence="5">The sequence shown here is derived from an EMBL/GenBank/DDBJ whole genome shotgun (WGS) entry which is preliminary data.</text>
</comment>
<keyword evidence="5" id="KW-0649">Protein kinase inhibitor</keyword>
<evidence type="ECO:0000256" key="1">
    <source>
        <dbReference type="ARBA" id="ARBA00022741"/>
    </source>
</evidence>
<dbReference type="RefSeq" id="WP_017799937.1">
    <property type="nucleotide sequence ID" value="NZ_JAGGMQ010000001.1"/>
</dbReference>
<organism evidence="5 6">
    <name type="scientific">Winslowiella toletana</name>
    <dbReference type="NCBI Taxonomy" id="92490"/>
    <lineage>
        <taxon>Bacteria</taxon>
        <taxon>Pseudomonadati</taxon>
        <taxon>Pseudomonadota</taxon>
        <taxon>Gammaproteobacteria</taxon>
        <taxon>Enterobacterales</taxon>
        <taxon>Erwiniaceae</taxon>
        <taxon>Winslowiella</taxon>
    </lineage>
</organism>
<keyword evidence="1" id="KW-0547">Nucleotide-binding</keyword>
<proteinExistence type="predicted"/>
<dbReference type="GO" id="GO:0004860">
    <property type="term" value="F:protein kinase inhibitor activity"/>
    <property type="evidence" value="ECO:0007669"/>
    <property type="project" value="UniProtKB-KW"/>
</dbReference>
<reference evidence="5 6" key="1">
    <citation type="submission" date="2021-03" db="EMBL/GenBank/DDBJ databases">
        <authorList>
            <person name="D'Agostino P."/>
            <person name="Huntemann M."/>
            <person name="Clum A."/>
            <person name="Spunde A."/>
            <person name="Palaniappan K."/>
            <person name="Ritter S."/>
            <person name="Mikhailova N."/>
            <person name="Chen I.-M."/>
            <person name="Stamatis D."/>
            <person name="Reddy T."/>
            <person name="O'Malley R."/>
            <person name="Daum C."/>
            <person name="Shapiro N."/>
            <person name="Ivanova N."/>
            <person name="Kyrpides N."/>
            <person name="Woyke T."/>
        </authorList>
    </citation>
    <scope>NUCLEOTIDE SEQUENCE [LARGE SCALE GENOMIC DNA]</scope>
    <source>
        <strain evidence="5 6">WS4403</strain>
    </source>
</reference>
<keyword evidence="6" id="KW-1185">Reference proteome</keyword>
<name>A0ABS4P433_9GAMM</name>
<evidence type="ECO:0000313" key="6">
    <source>
        <dbReference type="Proteomes" id="UP001195624"/>
    </source>
</evidence>
<gene>
    <name evidence="5" type="ORF">J2125_000017</name>
</gene>
<evidence type="ECO:0000313" key="5">
    <source>
        <dbReference type="EMBL" id="MBP2166825.1"/>
    </source>
</evidence>
<dbReference type="Proteomes" id="UP001195624">
    <property type="component" value="Unassembled WGS sequence"/>
</dbReference>
<keyword evidence="2" id="KW-0378">Hydrolase</keyword>
<dbReference type="SUPFAM" id="SSF160467">
    <property type="entry name" value="PH0987 N-terminal domain-like"/>
    <property type="match status" value="1"/>
</dbReference>
<dbReference type="SUPFAM" id="SSF50891">
    <property type="entry name" value="Cyclophilin-like"/>
    <property type="match status" value="1"/>
</dbReference>
<protein>
    <submittedName>
        <fullName evidence="5">KipI family sensor histidine kinase inhibitor</fullName>
    </submittedName>
</protein>
<reference evidence="6" key="2">
    <citation type="submission" date="2023-07" db="EMBL/GenBank/DDBJ databases">
        <title>Genome mining of underrepresented organisms for secondary metabolites.</title>
        <authorList>
            <person name="D'Agostino P.M."/>
        </authorList>
    </citation>
    <scope>NUCLEOTIDE SEQUENCE [LARGE SCALE GENOMIC DNA]</scope>
    <source>
        <strain evidence="6">WS4403</strain>
    </source>
</reference>
<dbReference type="PANTHER" id="PTHR34698:SF2">
    <property type="entry name" value="5-OXOPROLINASE SUBUNIT B"/>
    <property type="match status" value="1"/>
</dbReference>
<dbReference type="PANTHER" id="PTHR34698">
    <property type="entry name" value="5-OXOPROLINASE SUBUNIT B"/>
    <property type="match status" value="1"/>
</dbReference>
<dbReference type="InterPro" id="IPR010016">
    <property type="entry name" value="PxpB"/>
</dbReference>
<dbReference type="SMART" id="SM00796">
    <property type="entry name" value="AHS1"/>
    <property type="match status" value="1"/>
</dbReference>
<dbReference type="InterPro" id="IPR029000">
    <property type="entry name" value="Cyclophilin-like_dom_sf"/>
</dbReference>